<dbReference type="Proteomes" id="UP000297777">
    <property type="component" value="Unassembled WGS sequence"/>
</dbReference>
<organism evidence="1 2">
    <name type="scientific">Botrytis tulipae</name>
    <dbReference type="NCBI Taxonomy" id="87230"/>
    <lineage>
        <taxon>Eukaryota</taxon>
        <taxon>Fungi</taxon>
        <taxon>Dikarya</taxon>
        <taxon>Ascomycota</taxon>
        <taxon>Pezizomycotina</taxon>
        <taxon>Leotiomycetes</taxon>
        <taxon>Helotiales</taxon>
        <taxon>Sclerotiniaceae</taxon>
        <taxon>Botrytis</taxon>
    </lineage>
</organism>
<evidence type="ECO:0000313" key="1">
    <source>
        <dbReference type="EMBL" id="TGO12375.1"/>
    </source>
</evidence>
<comment type="caution">
    <text evidence="1">The sequence shown here is derived from an EMBL/GenBank/DDBJ whole genome shotgun (WGS) entry which is preliminary data.</text>
</comment>
<reference evidence="1 2" key="1">
    <citation type="submission" date="2017-12" db="EMBL/GenBank/DDBJ databases">
        <title>Comparative genomics of Botrytis spp.</title>
        <authorList>
            <person name="Valero-Jimenez C.A."/>
            <person name="Tapia P."/>
            <person name="Veloso J."/>
            <person name="Silva-Moreno E."/>
            <person name="Staats M."/>
            <person name="Valdes J.H."/>
            <person name="Van Kan J.A.L."/>
        </authorList>
    </citation>
    <scope>NUCLEOTIDE SEQUENCE [LARGE SCALE GENOMIC DNA]</scope>
    <source>
        <strain evidence="1 2">Bt9001</strain>
    </source>
</reference>
<protein>
    <submittedName>
        <fullName evidence="1">Uncharacterized protein</fullName>
    </submittedName>
</protein>
<evidence type="ECO:0000313" key="2">
    <source>
        <dbReference type="Proteomes" id="UP000297777"/>
    </source>
</evidence>
<proteinExistence type="predicted"/>
<sequence length="63" mass="7122">MTIGKVTQSYTAQIRDESKSILHPASRTPNITSNKSLPTHIKLALYQKTPSKDRTLTTRNPVW</sequence>
<gene>
    <name evidence="1" type="ORF">BTUL_0089g00120</name>
</gene>
<dbReference type="EMBL" id="PQXH01000089">
    <property type="protein sequence ID" value="TGO12375.1"/>
    <property type="molecule type" value="Genomic_DNA"/>
</dbReference>
<name>A0A4Z1EJ06_9HELO</name>
<dbReference type="AlphaFoldDB" id="A0A4Z1EJ06"/>
<keyword evidence="2" id="KW-1185">Reference proteome</keyword>
<accession>A0A4Z1EJ06</accession>